<accession>A0A9P5P3Q7</accession>
<feature type="compositionally biased region" description="Polar residues" evidence="1">
    <location>
        <begin position="166"/>
        <end position="176"/>
    </location>
</feature>
<dbReference type="OrthoDB" id="2641710at2759"/>
<comment type="caution">
    <text evidence="3">The sequence shown here is derived from an EMBL/GenBank/DDBJ whole genome shotgun (WGS) entry which is preliminary data.</text>
</comment>
<protein>
    <recommendedName>
        <fullName evidence="2">DUF7770 domain-containing protein</fullName>
    </recommendedName>
</protein>
<name>A0A9P5P3Q7_GYMJU</name>
<evidence type="ECO:0000259" key="2">
    <source>
        <dbReference type="Pfam" id="PF24968"/>
    </source>
</evidence>
<proteinExistence type="predicted"/>
<dbReference type="Proteomes" id="UP000724874">
    <property type="component" value="Unassembled WGS sequence"/>
</dbReference>
<dbReference type="AlphaFoldDB" id="A0A9P5P3Q7"/>
<dbReference type="Pfam" id="PF24968">
    <property type="entry name" value="DUF7770"/>
    <property type="match status" value="1"/>
</dbReference>
<organism evidence="3 4">
    <name type="scientific">Gymnopilus junonius</name>
    <name type="common">Spectacular rustgill mushroom</name>
    <name type="synonym">Gymnopilus spectabilis subsp. junonius</name>
    <dbReference type="NCBI Taxonomy" id="109634"/>
    <lineage>
        <taxon>Eukaryota</taxon>
        <taxon>Fungi</taxon>
        <taxon>Dikarya</taxon>
        <taxon>Basidiomycota</taxon>
        <taxon>Agaricomycotina</taxon>
        <taxon>Agaricomycetes</taxon>
        <taxon>Agaricomycetidae</taxon>
        <taxon>Agaricales</taxon>
        <taxon>Agaricineae</taxon>
        <taxon>Hymenogastraceae</taxon>
        <taxon>Gymnopilus</taxon>
    </lineage>
</organism>
<dbReference type="InterPro" id="IPR056672">
    <property type="entry name" value="DUF7770"/>
</dbReference>
<keyword evidence="4" id="KW-1185">Reference proteome</keyword>
<sequence>MPINKEKWGTKYQNRNIEVFVVSALKVSQKFAPDSKAKKIHWRLSGGYNTDSGSESTIFDTANVENQGPYVEIDFYTRGYIASHNATKNLEFQVLKDYTSNDVANLVRQRRLNVFRYNAQGTGCRTWTARLIEELEDEGVIPRDSVTRFRQAVEESNLPEAEIQKVQISRKTQSGSDEQKPQKRRHK</sequence>
<evidence type="ECO:0000256" key="1">
    <source>
        <dbReference type="SAM" id="MobiDB-lite"/>
    </source>
</evidence>
<reference evidence="3" key="1">
    <citation type="submission" date="2020-11" db="EMBL/GenBank/DDBJ databases">
        <authorList>
            <consortium name="DOE Joint Genome Institute"/>
            <person name="Ahrendt S."/>
            <person name="Riley R."/>
            <person name="Andreopoulos W."/>
            <person name="LaButti K."/>
            <person name="Pangilinan J."/>
            <person name="Ruiz-duenas F.J."/>
            <person name="Barrasa J.M."/>
            <person name="Sanchez-Garcia M."/>
            <person name="Camarero S."/>
            <person name="Miyauchi S."/>
            <person name="Serrano A."/>
            <person name="Linde D."/>
            <person name="Babiker R."/>
            <person name="Drula E."/>
            <person name="Ayuso-Fernandez I."/>
            <person name="Pacheco R."/>
            <person name="Padilla G."/>
            <person name="Ferreira P."/>
            <person name="Barriuso J."/>
            <person name="Kellner H."/>
            <person name="Castanera R."/>
            <person name="Alfaro M."/>
            <person name="Ramirez L."/>
            <person name="Pisabarro A.G."/>
            <person name="Kuo A."/>
            <person name="Tritt A."/>
            <person name="Lipzen A."/>
            <person name="He G."/>
            <person name="Yan M."/>
            <person name="Ng V."/>
            <person name="Cullen D."/>
            <person name="Martin F."/>
            <person name="Rosso M.-N."/>
            <person name="Henrissat B."/>
            <person name="Hibbett D."/>
            <person name="Martinez A.T."/>
            <person name="Grigoriev I.V."/>
        </authorList>
    </citation>
    <scope>NUCLEOTIDE SEQUENCE</scope>
    <source>
        <strain evidence="3">AH 44721</strain>
    </source>
</reference>
<gene>
    <name evidence="3" type="ORF">CPB84DRAFT_1742147</name>
</gene>
<feature type="domain" description="DUF7770" evidence="2">
    <location>
        <begin position="30"/>
        <end position="160"/>
    </location>
</feature>
<feature type="region of interest" description="Disordered" evidence="1">
    <location>
        <begin position="160"/>
        <end position="187"/>
    </location>
</feature>
<dbReference type="EMBL" id="JADNYJ010000001">
    <property type="protein sequence ID" value="KAF8914376.1"/>
    <property type="molecule type" value="Genomic_DNA"/>
</dbReference>
<evidence type="ECO:0000313" key="4">
    <source>
        <dbReference type="Proteomes" id="UP000724874"/>
    </source>
</evidence>
<evidence type="ECO:0000313" key="3">
    <source>
        <dbReference type="EMBL" id="KAF8914376.1"/>
    </source>
</evidence>